<organism evidence="3 4">
    <name type="scientific">Mobiluncus porci</name>
    <dbReference type="NCBI Taxonomy" id="2652278"/>
    <lineage>
        <taxon>Bacteria</taxon>
        <taxon>Bacillati</taxon>
        <taxon>Actinomycetota</taxon>
        <taxon>Actinomycetes</taxon>
        <taxon>Actinomycetales</taxon>
        <taxon>Actinomycetaceae</taxon>
        <taxon>Mobiluncus</taxon>
    </lineage>
</organism>
<reference evidence="3 4" key="1">
    <citation type="submission" date="2019-08" db="EMBL/GenBank/DDBJ databases">
        <title>In-depth cultivation of the pig gut microbiome towards novel bacterial diversity and tailored functional studies.</title>
        <authorList>
            <person name="Wylensek D."/>
            <person name="Hitch T.C.A."/>
            <person name="Clavel T."/>
        </authorList>
    </citation>
    <scope>NUCLEOTIDE SEQUENCE [LARGE SCALE GENOMIC DNA]</scope>
    <source>
        <strain evidence="3 4">RF-GAM-744-WT-7</strain>
    </source>
</reference>
<protein>
    <submittedName>
        <fullName evidence="3">Peptidoglycan-binding protein</fullName>
    </submittedName>
</protein>
<evidence type="ECO:0000313" key="4">
    <source>
        <dbReference type="Proteomes" id="UP000442535"/>
    </source>
</evidence>
<sequence length="364" mass="37528">MSKTEMKTRQPWRLTLVVGLMSLALGLCLGFLISPLKTPGVSGEGTNSKELDTPIFAFRSPQRLPATATLSAGGDLTTNVGGTITKYDCAVGSIIASGTSFLSLDEAPLLVLHTEVPLWRDLGPGAQGADVRALQTELNRLGHGGTVTGTWNAGTTAAVKKLWLVLGVKQLDTLPRIQVIWLPGLEAGVRACPAKLGSTLGPGGSVATITDILSALKVEIPRGAPRVVVAGEAREDIPEDGNLTDSAFLAAYSATASYRAWSSNPEGQSLTVESELKEPIEAITVPPSALYNIVGDSACLESGGKGFAVRILSSELGQTTVSATDAESGIKAGEDASKSGKSLPKSVNPNPGKDAPSCASKPAS</sequence>
<dbReference type="RefSeq" id="WP_154545460.1">
    <property type="nucleotide sequence ID" value="NZ_JAQYQY010000030.1"/>
</dbReference>
<proteinExistence type="predicted"/>
<dbReference type="InterPro" id="IPR036365">
    <property type="entry name" value="PGBD-like_sf"/>
</dbReference>
<dbReference type="SUPFAM" id="SSF47090">
    <property type="entry name" value="PGBD-like"/>
    <property type="match status" value="1"/>
</dbReference>
<comment type="caution">
    <text evidence="3">The sequence shown here is derived from an EMBL/GenBank/DDBJ whole genome shotgun (WGS) entry which is preliminary data.</text>
</comment>
<dbReference type="Proteomes" id="UP000442535">
    <property type="component" value="Unassembled WGS sequence"/>
</dbReference>
<dbReference type="Gene3D" id="1.10.101.10">
    <property type="entry name" value="PGBD-like superfamily/PGBD"/>
    <property type="match status" value="1"/>
</dbReference>
<dbReference type="InterPro" id="IPR002477">
    <property type="entry name" value="Peptidoglycan-bd-like"/>
</dbReference>
<evidence type="ECO:0000313" key="3">
    <source>
        <dbReference type="EMBL" id="MST50121.1"/>
    </source>
</evidence>
<dbReference type="EMBL" id="VUMY01000013">
    <property type="protein sequence ID" value="MST50121.1"/>
    <property type="molecule type" value="Genomic_DNA"/>
</dbReference>
<feature type="domain" description="Peptidoglycan binding-like" evidence="2">
    <location>
        <begin position="127"/>
        <end position="161"/>
    </location>
</feature>
<dbReference type="Pfam" id="PF01471">
    <property type="entry name" value="PG_binding_1"/>
    <property type="match status" value="1"/>
</dbReference>
<keyword evidence="4" id="KW-1185">Reference proteome</keyword>
<dbReference type="AlphaFoldDB" id="A0A7K0K3R6"/>
<evidence type="ECO:0000259" key="2">
    <source>
        <dbReference type="Pfam" id="PF01471"/>
    </source>
</evidence>
<name>A0A7K0K3R6_9ACTO</name>
<accession>A0A7K0K3R6</accession>
<gene>
    <name evidence="3" type="ORF">FYJ63_07720</name>
</gene>
<dbReference type="InterPro" id="IPR036366">
    <property type="entry name" value="PGBDSf"/>
</dbReference>
<feature type="region of interest" description="Disordered" evidence="1">
    <location>
        <begin position="320"/>
        <end position="364"/>
    </location>
</feature>
<evidence type="ECO:0000256" key="1">
    <source>
        <dbReference type="SAM" id="MobiDB-lite"/>
    </source>
</evidence>